<keyword evidence="10" id="KW-0282">Flagellum</keyword>
<dbReference type="NCBIfam" id="NF004671">
    <property type="entry name" value="PRK06010.1"/>
    <property type="match status" value="1"/>
</dbReference>
<comment type="subcellular location">
    <subcellularLocation>
        <location evidence="1 9">Cell membrane</location>
        <topology evidence="1">Multi-pass membrane protein</topology>
    </subcellularLocation>
    <subcellularLocation>
        <location evidence="9">Bacterial flagellum basal body</location>
    </subcellularLocation>
</comment>
<reference evidence="10" key="1">
    <citation type="submission" date="2023-04" db="EMBL/GenBank/DDBJ databases">
        <title>Complete genome sequence of Temperatibacter marinus.</title>
        <authorList>
            <person name="Rong J.-C."/>
            <person name="Yi M.-L."/>
            <person name="Zhao Q."/>
        </authorList>
    </citation>
    <scope>NUCLEOTIDE SEQUENCE</scope>
    <source>
        <strain evidence="10">NBRC 110045</strain>
    </source>
</reference>
<feature type="transmembrane region" description="Helical" evidence="9">
    <location>
        <begin position="12"/>
        <end position="39"/>
    </location>
</feature>
<evidence type="ECO:0000256" key="5">
    <source>
        <dbReference type="ARBA" id="ARBA00022692"/>
    </source>
</evidence>
<evidence type="ECO:0000256" key="6">
    <source>
        <dbReference type="ARBA" id="ARBA00022989"/>
    </source>
</evidence>
<protein>
    <recommendedName>
        <fullName evidence="3 9">Flagellar biosynthetic protein FliQ</fullName>
    </recommendedName>
</protein>
<dbReference type="NCBIfam" id="TIGR01402">
    <property type="entry name" value="fliQ"/>
    <property type="match status" value="1"/>
</dbReference>
<evidence type="ECO:0000313" key="10">
    <source>
        <dbReference type="EMBL" id="WND02146.1"/>
    </source>
</evidence>
<evidence type="ECO:0000256" key="3">
    <source>
        <dbReference type="ARBA" id="ARBA00021718"/>
    </source>
</evidence>
<keyword evidence="4 9" id="KW-1003">Cell membrane</keyword>
<keyword evidence="10" id="KW-0969">Cilium</keyword>
<evidence type="ECO:0000256" key="9">
    <source>
        <dbReference type="RuleBase" id="RU364090"/>
    </source>
</evidence>
<keyword evidence="7 9" id="KW-0472">Membrane</keyword>
<dbReference type="PRINTS" id="PR00952">
    <property type="entry name" value="TYPE3IMQPROT"/>
</dbReference>
<dbReference type="Pfam" id="PF01313">
    <property type="entry name" value="Bac_export_3"/>
    <property type="match status" value="1"/>
</dbReference>
<evidence type="ECO:0000256" key="7">
    <source>
        <dbReference type="ARBA" id="ARBA00023136"/>
    </source>
</evidence>
<dbReference type="GO" id="GO:0009306">
    <property type="term" value="P:protein secretion"/>
    <property type="evidence" value="ECO:0007669"/>
    <property type="project" value="InterPro"/>
</dbReference>
<evidence type="ECO:0000313" key="11">
    <source>
        <dbReference type="Proteomes" id="UP001268683"/>
    </source>
</evidence>
<sequence>MTGAEVIEVGRDAILTLLAVATPIVGAGLGIGLTIALFQSVTQIQEMTLTFVPKIVTIFLVLLFSLPYIGRQMADLFQRIMDRIVLG</sequence>
<gene>
    <name evidence="9 10" type="primary">fliQ</name>
    <name evidence="10" type="ORF">QGN29_11355</name>
</gene>
<keyword evidence="8 9" id="KW-0975">Bacterial flagellum</keyword>
<dbReference type="PANTHER" id="PTHR34040:SF2">
    <property type="entry name" value="FLAGELLAR BIOSYNTHETIC PROTEIN FLIQ"/>
    <property type="match status" value="1"/>
</dbReference>
<dbReference type="Proteomes" id="UP001268683">
    <property type="component" value="Chromosome"/>
</dbReference>
<keyword evidence="10" id="KW-0966">Cell projection</keyword>
<dbReference type="KEGG" id="tmk:QGN29_11355"/>
<evidence type="ECO:0000256" key="2">
    <source>
        <dbReference type="ARBA" id="ARBA00006156"/>
    </source>
</evidence>
<dbReference type="GO" id="GO:0009425">
    <property type="term" value="C:bacterial-type flagellum basal body"/>
    <property type="evidence" value="ECO:0007669"/>
    <property type="project" value="UniProtKB-SubCell"/>
</dbReference>
<feature type="transmembrane region" description="Helical" evidence="9">
    <location>
        <begin position="51"/>
        <end position="69"/>
    </location>
</feature>
<keyword evidence="5 9" id="KW-0812">Transmembrane</keyword>
<name>A0AA52EC99_9PROT</name>
<evidence type="ECO:0000256" key="8">
    <source>
        <dbReference type="ARBA" id="ARBA00023143"/>
    </source>
</evidence>
<dbReference type="AlphaFoldDB" id="A0AA52EC99"/>
<keyword evidence="6 9" id="KW-1133">Transmembrane helix</keyword>
<organism evidence="10 11">
    <name type="scientific">Temperatibacter marinus</name>
    <dbReference type="NCBI Taxonomy" id="1456591"/>
    <lineage>
        <taxon>Bacteria</taxon>
        <taxon>Pseudomonadati</taxon>
        <taxon>Pseudomonadota</taxon>
        <taxon>Alphaproteobacteria</taxon>
        <taxon>Kordiimonadales</taxon>
        <taxon>Temperatibacteraceae</taxon>
        <taxon>Temperatibacter</taxon>
    </lineage>
</organism>
<dbReference type="GO" id="GO:0044780">
    <property type="term" value="P:bacterial-type flagellum assembly"/>
    <property type="evidence" value="ECO:0007669"/>
    <property type="project" value="InterPro"/>
</dbReference>
<accession>A0AA52EC99</accession>
<comment type="similarity">
    <text evidence="2 9">Belongs to the FliQ/MopD/SpaQ family.</text>
</comment>
<comment type="function">
    <text evidence="9">Role in flagellar biosynthesis.</text>
</comment>
<evidence type="ECO:0000256" key="4">
    <source>
        <dbReference type="ARBA" id="ARBA00022475"/>
    </source>
</evidence>
<keyword evidence="11" id="KW-1185">Reference proteome</keyword>
<dbReference type="InterPro" id="IPR002191">
    <property type="entry name" value="Bac_export_3"/>
</dbReference>
<dbReference type="PANTHER" id="PTHR34040">
    <property type="entry name" value="FLAGELLAR BIOSYNTHETIC PROTEIN FLIQ"/>
    <property type="match status" value="1"/>
</dbReference>
<dbReference type="InterPro" id="IPR006305">
    <property type="entry name" value="FliQ"/>
</dbReference>
<proteinExistence type="inferred from homology"/>
<dbReference type="PIRSF" id="PIRSF004669">
    <property type="entry name" value="FliQ"/>
    <property type="match status" value="1"/>
</dbReference>
<dbReference type="GO" id="GO:0005886">
    <property type="term" value="C:plasma membrane"/>
    <property type="evidence" value="ECO:0007669"/>
    <property type="project" value="UniProtKB-SubCell"/>
</dbReference>
<evidence type="ECO:0000256" key="1">
    <source>
        <dbReference type="ARBA" id="ARBA00004651"/>
    </source>
</evidence>
<dbReference type="EMBL" id="CP123872">
    <property type="protein sequence ID" value="WND02146.1"/>
    <property type="molecule type" value="Genomic_DNA"/>
</dbReference>
<dbReference type="RefSeq" id="WP_310797981.1">
    <property type="nucleotide sequence ID" value="NZ_CP123872.1"/>
</dbReference>